<feature type="transmembrane region" description="Helical" evidence="1">
    <location>
        <begin position="144"/>
        <end position="167"/>
    </location>
</feature>
<evidence type="ECO:0000313" key="2">
    <source>
        <dbReference type="EMBL" id="OXA47877.1"/>
    </source>
</evidence>
<dbReference type="EMBL" id="LNIX01000012">
    <property type="protein sequence ID" value="OXA47877.1"/>
    <property type="molecule type" value="Genomic_DNA"/>
</dbReference>
<feature type="transmembrane region" description="Helical" evidence="1">
    <location>
        <begin position="216"/>
        <end position="237"/>
    </location>
</feature>
<keyword evidence="1" id="KW-1133">Transmembrane helix</keyword>
<keyword evidence="1" id="KW-0472">Membrane</keyword>
<accession>A0A226DT55</accession>
<name>A0A226DT55_FOLCA</name>
<comment type="caution">
    <text evidence="2">The sequence shown here is derived from an EMBL/GenBank/DDBJ whole genome shotgun (WGS) entry which is preliminary data.</text>
</comment>
<feature type="transmembrane region" description="Helical" evidence="1">
    <location>
        <begin position="249"/>
        <end position="266"/>
    </location>
</feature>
<proteinExistence type="predicted"/>
<dbReference type="AlphaFoldDB" id="A0A226DT55"/>
<organism evidence="2 3">
    <name type="scientific">Folsomia candida</name>
    <name type="common">Springtail</name>
    <dbReference type="NCBI Taxonomy" id="158441"/>
    <lineage>
        <taxon>Eukaryota</taxon>
        <taxon>Metazoa</taxon>
        <taxon>Ecdysozoa</taxon>
        <taxon>Arthropoda</taxon>
        <taxon>Hexapoda</taxon>
        <taxon>Collembola</taxon>
        <taxon>Entomobryomorpha</taxon>
        <taxon>Isotomoidea</taxon>
        <taxon>Isotomidae</taxon>
        <taxon>Proisotominae</taxon>
        <taxon>Folsomia</taxon>
    </lineage>
</organism>
<dbReference type="Proteomes" id="UP000198287">
    <property type="component" value="Unassembled WGS sequence"/>
</dbReference>
<feature type="transmembrane region" description="Helical" evidence="1">
    <location>
        <begin position="46"/>
        <end position="64"/>
    </location>
</feature>
<evidence type="ECO:0000313" key="3">
    <source>
        <dbReference type="Proteomes" id="UP000198287"/>
    </source>
</evidence>
<gene>
    <name evidence="2" type="ORF">Fcan01_16939</name>
</gene>
<feature type="transmembrane region" description="Helical" evidence="1">
    <location>
        <begin position="76"/>
        <end position="101"/>
    </location>
</feature>
<protein>
    <submittedName>
        <fullName evidence="2">Uncharacterized protein</fullName>
    </submittedName>
</protein>
<evidence type="ECO:0000256" key="1">
    <source>
        <dbReference type="SAM" id="Phobius"/>
    </source>
</evidence>
<feature type="transmembrane region" description="Helical" evidence="1">
    <location>
        <begin position="188"/>
        <end position="210"/>
    </location>
</feature>
<keyword evidence="3" id="KW-1185">Reference proteome</keyword>
<keyword evidence="1" id="KW-0812">Transmembrane</keyword>
<reference evidence="2 3" key="1">
    <citation type="submission" date="2015-12" db="EMBL/GenBank/DDBJ databases">
        <title>The genome of Folsomia candida.</title>
        <authorList>
            <person name="Faddeeva A."/>
            <person name="Derks M.F."/>
            <person name="Anvar Y."/>
            <person name="Smit S."/>
            <person name="Van Straalen N."/>
            <person name="Roelofs D."/>
        </authorList>
    </citation>
    <scope>NUCLEOTIDE SEQUENCE [LARGE SCALE GENOMIC DNA]</scope>
    <source>
        <strain evidence="2 3">VU population</strain>
        <tissue evidence="2">Whole body</tissue>
    </source>
</reference>
<sequence length="334" mass="39242">MYSKRFLLANHVFKNVSALLGANPILFDIRTNKFYSTPYSRFSTRFNLILLIIQFIFGTFRLFTFGYLSKKTDHELFIFNATYIIILAMFIPQICLVILTFNCQDEVDCLNQALQYMSRIREKWITLTEREFLSSYPTGYLLEYFHYVVAITVAGYWFFGCVAIYLIEILPFHWISLIPVQLRSRAVLWAHLAFYGHEILISSISVGIALQIVSSYIGFIPFQTLVIQLSLFCNWMLLAHWDGLGFSRYIMLIGGFTLVSFWAVVLQTCGKFYAKNKESWRLVEDKYFRKWRKSVTPLYFGHPGYYVIKRLSILKFCKTIIRGTFRMMVTLKNV</sequence>